<gene>
    <name evidence="5" type="ORF">H9816_02080</name>
</gene>
<feature type="chain" id="PRO_5039217997" evidence="2">
    <location>
        <begin position="22"/>
        <end position="739"/>
    </location>
</feature>
<dbReference type="Gene3D" id="3.40.50.1820">
    <property type="entry name" value="alpha/beta hydrolase"/>
    <property type="match status" value="1"/>
</dbReference>
<dbReference type="GO" id="GO:0008236">
    <property type="term" value="F:serine-type peptidase activity"/>
    <property type="evidence" value="ECO:0007669"/>
    <property type="project" value="InterPro"/>
</dbReference>
<comment type="caution">
    <text evidence="5">The sequence shown here is derived from an EMBL/GenBank/DDBJ whole genome shotgun (WGS) entry which is preliminary data.</text>
</comment>
<reference evidence="5" key="1">
    <citation type="journal article" date="2021" name="PeerJ">
        <title>Extensive microbial diversity within the chicken gut microbiome revealed by metagenomics and culture.</title>
        <authorList>
            <person name="Gilroy R."/>
            <person name="Ravi A."/>
            <person name="Getino M."/>
            <person name="Pursley I."/>
            <person name="Horton D.L."/>
            <person name="Alikhan N.F."/>
            <person name="Baker D."/>
            <person name="Gharbi K."/>
            <person name="Hall N."/>
            <person name="Watson M."/>
            <person name="Adriaenssens E.M."/>
            <person name="Foster-Nyarko E."/>
            <person name="Jarju S."/>
            <person name="Secka A."/>
            <person name="Antonio M."/>
            <person name="Oren A."/>
            <person name="Chaudhuri R.R."/>
            <person name="La Ragione R."/>
            <person name="Hildebrand F."/>
            <person name="Pallen M.J."/>
        </authorList>
    </citation>
    <scope>NUCLEOTIDE SEQUENCE</scope>
    <source>
        <strain evidence="5">ChiHjej11B10-19426</strain>
    </source>
</reference>
<reference evidence="5" key="2">
    <citation type="submission" date="2021-04" db="EMBL/GenBank/DDBJ databases">
        <authorList>
            <person name="Gilroy R."/>
        </authorList>
    </citation>
    <scope>NUCLEOTIDE SEQUENCE</scope>
    <source>
        <strain evidence="5">ChiHjej11B10-19426</strain>
    </source>
</reference>
<dbReference type="FunFam" id="3.40.50.1820:FF:000003">
    <property type="entry name" value="Dipeptidyl peptidase 4"/>
    <property type="match status" value="1"/>
</dbReference>
<evidence type="ECO:0000313" key="5">
    <source>
        <dbReference type="EMBL" id="HIZ14691.1"/>
    </source>
</evidence>
<dbReference type="PANTHER" id="PTHR11731">
    <property type="entry name" value="PROTEASE FAMILY S9B,C DIPEPTIDYL-PEPTIDASE IV-RELATED"/>
    <property type="match status" value="1"/>
</dbReference>
<feature type="domain" description="Dipeptidylpeptidase IV N-terminal" evidence="4">
    <location>
        <begin position="93"/>
        <end position="454"/>
    </location>
</feature>
<feature type="signal peptide" evidence="2">
    <location>
        <begin position="1"/>
        <end position="21"/>
    </location>
</feature>
<feature type="domain" description="Peptidase S9 prolyl oligopeptidase catalytic" evidence="3">
    <location>
        <begin position="542"/>
        <end position="739"/>
    </location>
</feature>
<keyword evidence="1" id="KW-0325">Glycoprotein</keyword>
<dbReference type="InterPro" id="IPR050278">
    <property type="entry name" value="Serine_Prot_S9B/DPPIV"/>
</dbReference>
<name>A0A9D2DCU9_9BACT</name>
<evidence type="ECO:0000256" key="2">
    <source>
        <dbReference type="SAM" id="SignalP"/>
    </source>
</evidence>
<dbReference type="Pfam" id="PF00326">
    <property type="entry name" value="Peptidase_S9"/>
    <property type="match status" value="1"/>
</dbReference>
<dbReference type="Proteomes" id="UP000824014">
    <property type="component" value="Unassembled WGS sequence"/>
</dbReference>
<dbReference type="AlphaFoldDB" id="A0A9D2DCU9"/>
<dbReference type="SUPFAM" id="SSF53474">
    <property type="entry name" value="alpha/beta-Hydrolases"/>
    <property type="match status" value="1"/>
</dbReference>
<evidence type="ECO:0000313" key="6">
    <source>
        <dbReference type="Proteomes" id="UP000824014"/>
    </source>
</evidence>
<protein>
    <submittedName>
        <fullName evidence="5">S9 family peptidase</fullName>
    </submittedName>
</protein>
<evidence type="ECO:0000259" key="4">
    <source>
        <dbReference type="Pfam" id="PF00930"/>
    </source>
</evidence>
<dbReference type="PANTHER" id="PTHR11731:SF193">
    <property type="entry name" value="DIPEPTIDYL PEPTIDASE 9"/>
    <property type="match status" value="1"/>
</dbReference>
<evidence type="ECO:0000259" key="3">
    <source>
        <dbReference type="Pfam" id="PF00326"/>
    </source>
</evidence>
<dbReference type="GO" id="GO:0006508">
    <property type="term" value="P:proteolysis"/>
    <property type="evidence" value="ECO:0007669"/>
    <property type="project" value="InterPro"/>
</dbReference>
<sequence length="739" mass="83501">MKNFFLTAAAAVALGTTAFGASPSFTYADVAAGRFTPKTVAGVRSMADGAHYTTLENGAVVQHAYATGRTVRTLSTPEEMGVEAGRISGYELSANEDKIVFRIDSRPLYRRSAFSRYMIYDIAGRTGQWLSPSDSVRYAVCAPDGDRVAFVLGNDIYMRDMATGAETRVTFDGEANHIINGLPDWVYEEEWGLAEALRWSPDGRKLAFLRFDESRVKEYSLDLYTEAEAGAVTDPLYPRRFTYKYPAAGEENAVVTLHVYDLDRNETVPVEMTASAEGDTAADRALFTEDYYMPYFGWTPDGKLYFYRINRLQNRLRVLMDNLQGAQQIIYEEASDKYIDNIGTAITFLPDGRRFVVKNETRTGFMHLYMYDVQEGLLYPLTAGDWEVRDLVCATDEHIWFLSNETSPLRNNLYVINTDGGGKRRLTEGEGTYRIAPSQGCKYYISYFSNSSTPTVVTLHKGDSGRRIRTLEENAALKAYAAQVNYPVKEFHTFTVERDGRPLELNYYIVKPHDFDPSKRYPVLLTQYSGPASQQVLDRWFVDWEDALVQEGYIVVCMDPRGTGGRGEHFKKLTYGRMGLLETEDQIDFGRYVATLPYVDPARVGIYGWSYGGFMSLNCILKGGDVFRMAISVAPVTSWRYYDSVYTERVNGLPQENAEGYDLPSPLGYADGLQGRLLLMHGSADDNVHPQNSYKMAHELVKAGKPFDMMIYTDDNHSMLPYGRAHVRQKMVDYCLEHL</sequence>
<keyword evidence="2" id="KW-0732">Signal</keyword>
<organism evidence="5 6">
    <name type="scientific">Candidatus Tidjanibacter faecipullorum</name>
    <dbReference type="NCBI Taxonomy" id="2838766"/>
    <lineage>
        <taxon>Bacteria</taxon>
        <taxon>Pseudomonadati</taxon>
        <taxon>Bacteroidota</taxon>
        <taxon>Bacteroidia</taxon>
        <taxon>Bacteroidales</taxon>
        <taxon>Rikenellaceae</taxon>
        <taxon>Tidjanibacter</taxon>
    </lineage>
</organism>
<evidence type="ECO:0000256" key="1">
    <source>
        <dbReference type="ARBA" id="ARBA00023180"/>
    </source>
</evidence>
<accession>A0A9D2DCU9</accession>
<proteinExistence type="predicted"/>
<dbReference type="InterPro" id="IPR002469">
    <property type="entry name" value="Peptidase_S9B_N"/>
</dbReference>
<dbReference type="InterPro" id="IPR001375">
    <property type="entry name" value="Peptidase_S9_cat"/>
</dbReference>
<dbReference type="GO" id="GO:0008239">
    <property type="term" value="F:dipeptidyl-peptidase activity"/>
    <property type="evidence" value="ECO:0007669"/>
    <property type="project" value="TreeGrafter"/>
</dbReference>
<dbReference type="InterPro" id="IPR029058">
    <property type="entry name" value="AB_hydrolase_fold"/>
</dbReference>
<dbReference type="EMBL" id="DXCC01000005">
    <property type="protein sequence ID" value="HIZ14691.1"/>
    <property type="molecule type" value="Genomic_DNA"/>
</dbReference>
<dbReference type="SUPFAM" id="SSF82171">
    <property type="entry name" value="DPP6 N-terminal domain-like"/>
    <property type="match status" value="1"/>
</dbReference>
<dbReference type="Pfam" id="PF00930">
    <property type="entry name" value="DPPIV_N"/>
    <property type="match status" value="1"/>
</dbReference>
<dbReference type="Gene3D" id="2.140.10.30">
    <property type="entry name" value="Dipeptidylpeptidase IV, N-terminal domain"/>
    <property type="match status" value="1"/>
</dbReference>